<organism evidence="1 2">
    <name type="scientific">Bombus bifarius</name>
    <dbReference type="NCBI Taxonomy" id="103933"/>
    <lineage>
        <taxon>Eukaryota</taxon>
        <taxon>Metazoa</taxon>
        <taxon>Ecdysozoa</taxon>
        <taxon>Arthropoda</taxon>
        <taxon>Hexapoda</taxon>
        <taxon>Insecta</taxon>
        <taxon>Pterygota</taxon>
        <taxon>Neoptera</taxon>
        <taxon>Endopterygota</taxon>
        <taxon>Hymenoptera</taxon>
        <taxon>Apocrita</taxon>
        <taxon>Aculeata</taxon>
        <taxon>Apoidea</taxon>
        <taxon>Anthophila</taxon>
        <taxon>Apidae</taxon>
        <taxon>Bombus</taxon>
        <taxon>Pyrobombus</taxon>
    </lineage>
</organism>
<accession>A0A6P8N6K6</accession>
<dbReference type="KEGG" id="bbif:117214494"/>
<name>A0A6P8N6K6_9HYME</name>
<dbReference type="GeneID" id="117214494"/>
<sequence>MIGWQKCVTSRRTKIIALSEAVKAKCCILERRVRSSRRDILWNTNRQLAIMIARRIDSATDAMKNVGKRRNNVSLGRRRSGALNGRWLDIIFDRLLPGLRKSCLLAAIKATLRKVGSPREGKATSLSIFTFLRELEGESNVKLTNDAWFPRTYFSINTYLKKVN</sequence>
<gene>
    <name evidence="2" type="primary">LOC117214494</name>
</gene>
<reference evidence="2" key="1">
    <citation type="submission" date="2025-08" db="UniProtKB">
        <authorList>
            <consortium name="RefSeq"/>
        </authorList>
    </citation>
    <scope>IDENTIFICATION</scope>
    <source>
        <tissue evidence="2">Muscle</tissue>
    </source>
</reference>
<evidence type="ECO:0000313" key="1">
    <source>
        <dbReference type="Proteomes" id="UP000515164"/>
    </source>
</evidence>
<dbReference type="RefSeq" id="XP_033316538.1">
    <property type="nucleotide sequence ID" value="XM_033460647.1"/>
</dbReference>
<protein>
    <submittedName>
        <fullName evidence="2">Uncharacterized protein LOC117214494</fullName>
    </submittedName>
</protein>
<evidence type="ECO:0000313" key="2">
    <source>
        <dbReference type="RefSeq" id="XP_033316538.1"/>
    </source>
</evidence>
<keyword evidence="1" id="KW-1185">Reference proteome</keyword>
<proteinExistence type="predicted"/>
<dbReference type="AlphaFoldDB" id="A0A6P8N6K6"/>
<dbReference type="Proteomes" id="UP000515164">
    <property type="component" value="Unplaced"/>
</dbReference>